<dbReference type="InterPro" id="IPR015856">
    <property type="entry name" value="ABC_transpr_CbiO/EcfA_su"/>
</dbReference>
<dbReference type="CDD" id="cd03225">
    <property type="entry name" value="ABC_cobalt_CbiO_domain1"/>
    <property type="match status" value="2"/>
</dbReference>
<evidence type="ECO:0000313" key="7">
    <source>
        <dbReference type="Proteomes" id="UP000427906"/>
    </source>
</evidence>
<dbReference type="SUPFAM" id="SSF52540">
    <property type="entry name" value="P-loop containing nucleoside triphosphate hydrolases"/>
    <property type="match status" value="2"/>
</dbReference>
<dbReference type="Proteomes" id="UP000427906">
    <property type="component" value="Chromosome"/>
</dbReference>
<dbReference type="PANTHER" id="PTHR43553:SF24">
    <property type="entry name" value="ENERGY-COUPLING FACTOR TRANSPORTER ATP-BINDING PROTEIN ECFA1"/>
    <property type="match status" value="1"/>
</dbReference>
<dbReference type="GO" id="GO:0042626">
    <property type="term" value="F:ATPase-coupled transmembrane transporter activity"/>
    <property type="evidence" value="ECO:0007669"/>
    <property type="project" value="TreeGrafter"/>
</dbReference>
<dbReference type="InterPro" id="IPR003439">
    <property type="entry name" value="ABC_transporter-like_ATP-bd"/>
</dbReference>
<dbReference type="SMART" id="SM00382">
    <property type="entry name" value="AAA"/>
    <property type="match status" value="2"/>
</dbReference>
<dbReference type="Gene3D" id="3.40.50.300">
    <property type="entry name" value="P-loop containing nucleotide triphosphate hydrolases"/>
    <property type="match status" value="2"/>
</dbReference>
<proteinExistence type="inferred from homology"/>
<dbReference type="InterPro" id="IPR017871">
    <property type="entry name" value="ABC_transporter-like_CS"/>
</dbReference>
<dbReference type="PROSITE" id="PS50893">
    <property type="entry name" value="ABC_TRANSPORTER_2"/>
    <property type="match status" value="2"/>
</dbReference>
<dbReference type="InterPro" id="IPR003593">
    <property type="entry name" value="AAA+_ATPase"/>
</dbReference>
<keyword evidence="7" id="KW-1185">Reference proteome</keyword>
<keyword evidence="3" id="KW-0547">Nucleotide-binding</keyword>
<evidence type="ECO:0000256" key="1">
    <source>
        <dbReference type="ARBA" id="ARBA00005417"/>
    </source>
</evidence>
<dbReference type="InterPro" id="IPR050095">
    <property type="entry name" value="ECF_ABC_transporter_ATP-bd"/>
</dbReference>
<evidence type="ECO:0000256" key="4">
    <source>
        <dbReference type="ARBA" id="ARBA00022840"/>
    </source>
</evidence>
<feature type="domain" description="ABC transporter" evidence="5">
    <location>
        <begin position="298"/>
        <end position="527"/>
    </location>
</feature>
<dbReference type="InterPro" id="IPR027417">
    <property type="entry name" value="P-loop_NTPase"/>
</dbReference>
<comment type="similarity">
    <text evidence="1">Belongs to the ABC transporter superfamily.</text>
</comment>
<feature type="domain" description="ABC transporter" evidence="5">
    <location>
        <begin position="7"/>
        <end position="247"/>
    </location>
</feature>
<name>A0A5K7Z3Y3_9BACT</name>
<accession>A0A5K7Z3Y3</accession>
<dbReference type="KEGG" id="dalk:DSCA_52670"/>
<gene>
    <name evidence="6" type="ORF">DSCA_52670</name>
</gene>
<keyword evidence="2" id="KW-0813">Transport</keyword>
<dbReference type="PANTHER" id="PTHR43553">
    <property type="entry name" value="HEAVY METAL TRANSPORTER"/>
    <property type="match status" value="1"/>
</dbReference>
<reference evidence="6 7" key="1">
    <citation type="submission" date="2019-11" db="EMBL/GenBank/DDBJ databases">
        <title>Comparative genomics of hydrocarbon-degrading Desulfosarcina strains.</title>
        <authorList>
            <person name="Watanabe M."/>
            <person name="Kojima H."/>
            <person name="Fukui M."/>
        </authorList>
    </citation>
    <scope>NUCLEOTIDE SEQUENCE [LARGE SCALE GENOMIC DNA]</scope>
    <source>
        <strain evidence="6 7">PL12</strain>
    </source>
</reference>
<protein>
    <recommendedName>
        <fullName evidence="5">ABC transporter domain-containing protein</fullName>
    </recommendedName>
</protein>
<keyword evidence="4" id="KW-0067">ATP-binding</keyword>
<dbReference type="Pfam" id="PF00005">
    <property type="entry name" value="ABC_tran"/>
    <property type="match status" value="2"/>
</dbReference>
<evidence type="ECO:0000313" key="6">
    <source>
        <dbReference type="EMBL" id="BBO71337.1"/>
    </source>
</evidence>
<dbReference type="GO" id="GO:0016887">
    <property type="term" value="F:ATP hydrolysis activity"/>
    <property type="evidence" value="ECO:0007669"/>
    <property type="project" value="InterPro"/>
</dbReference>
<dbReference type="PROSITE" id="PS00211">
    <property type="entry name" value="ABC_TRANSPORTER_1"/>
    <property type="match status" value="2"/>
</dbReference>
<evidence type="ECO:0000256" key="2">
    <source>
        <dbReference type="ARBA" id="ARBA00022448"/>
    </source>
</evidence>
<organism evidence="6 7">
    <name type="scientific">Desulfosarcina alkanivorans</name>
    <dbReference type="NCBI Taxonomy" id="571177"/>
    <lineage>
        <taxon>Bacteria</taxon>
        <taxon>Pseudomonadati</taxon>
        <taxon>Thermodesulfobacteriota</taxon>
        <taxon>Desulfobacteria</taxon>
        <taxon>Desulfobacterales</taxon>
        <taxon>Desulfosarcinaceae</taxon>
        <taxon>Desulfosarcina</taxon>
    </lineage>
</organism>
<dbReference type="EMBL" id="AP021874">
    <property type="protein sequence ID" value="BBO71337.1"/>
    <property type="molecule type" value="Genomic_DNA"/>
</dbReference>
<evidence type="ECO:0000256" key="3">
    <source>
        <dbReference type="ARBA" id="ARBA00022741"/>
    </source>
</evidence>
<dbReference type="AlphaFoldDB" id="A0A5K7Z3Y3"/>
<sequence>MTDGAIIAARNLTYRYRQEDPRPVLNAVNLDVAPGDFLLITGRSGSGKSTLCRTFNGLIPHFYGGVLEGDLFVDGRPIRQTAVADLFDRVAMAFQNPDAQLFCRSVEQEIVFGLESLGIAPQALEERLKAALDGVGIDRLRHHRPQDLSGGEKQLVLIAALLALRPRVLVLDEPFANLDPVHVLRIRGLLRKLHAGGCAIVVCEHRLPRVVPDATRMVVVHRGRIAADGDPRQILARADADWGLEPPLATRLGVAMGLDPPPRTIDALGTVPPQEGLLEKLEPQLPEAVFKPDRKPVLTVDHLCSRVAGRRLLEEIGFSLYPGECLAIVGSNGAGKTTLLRHLMGLQRPSSGCIRIDGRDIRPMPVSEIAGEMGLAFQNPDNQFFRFSVEQEIRVGPEALNRLDKDWITELMARFQLEGHRSKAPYRLSGGEKKRVAFASALAARPRVLALDEPTAGQDFEFRRNLRTFLHRMQAGGQAIIIVTHDLTFAERTAGRWLLMAGGRLLADGRPDRIMADRTLMARAGLEATDRFLLKQLWQKGGSRA</sequence>
<dbReference type="GO" id="GO:0043190">
    <property type="term" value="C:ATP-binding cassette (ABC) transporter complex"/>
    <property type="evidence" value="ECO:0007669"/>
    <property type="project" value="TreeGrafter"/>
</dbReference>
<dbReference type="GO" id="GO:0005524">
    <property type="term" value="F:ATP binding"/>
    <property type="evidence" value="ECO:0007669"/>
    <property type="project" value="UniProtKB-KW"/>
</dbReference>
<evidence type="ECO:0000259" key="5">
    <source>
        <dbReference type="PROSITE" id="PS50893"/>
    </source>
</evidence>